<proteinExistence type="predicted"/>
<evidence type="ECO:0000313" key="8">
    <source>
        <dbReference type="Proteomes" id="UP000094757"/>
    </source>
</evidence>
<keyword evidence="4 5" id="KW-0472">Membrane</keyword>
<gene>
    <name evidence="7" type="ORF">BCB69_04925</name>
</gene>
<dbReference type="Pfam" id="PF03544">
    <property type="entry name" value="TonB_C"/>
    <property type="match status" value="1"/>
</dbReference>
<dbReference type="GO" id="GO:0055085">
    <property type="term" value="P:transmembrane transport"/>
    <property type="evidence" value="ECO:0007669"/>
    <property type="project" value="InterPro"/>
</dbReference>
<keyword evidence="2 5" id="KW-0812">Transmembrane</keyword>
<name>A0A1B3WEG2_9FIRM</name>
<dbReference type="InterPro" id="IPR006260">
    <property type="entry name" value="TonB/TolA_C"/>
</dbReference>
<dbReference type="AlphaFoldDB" id="A0A1B3WEG2"/>
<evidence type="ECO:0000256" key="4">
    <source>
        <dbReference type="ARBA" id="ARBA00023136"/>
    </source>
</evidence>
<reference evidence="8" key="1">
    <citation type="submission" date="2016-08" db="EMBL/GenBank/DDBJ databases">
        <authorList>
            <person name="Holder M.E."/>
            <person name="Ajami N.J."/>
            <person name="Petrosino J.F."/>
        </authorList>
    </citation>
    <scope>NUCLEOTIDE SEQUENCE [LARGE SCALE GENOMIC DNA]</scope>
    <source>
        <strain evidence="8">F0677</strain>
    </source>
</reference>
<evidence type="ECO:0000256" key="5">
    <source>
        <dbReference type="SAM" id="Phobius"/>
    </source>
</evidence>
<dbReference type="KEGG" id="dpn:BCB69_04925"/>
<organism evidence="7 8">
    <name type="scientific">Dialister pneumosintes</name>
    <dbReference type="NCBI Taxonomy" id="39950"/>
    <lineage>
        <taxon>Bacteria</taxon>
        <taxon>Bacillati</taxon>
        <taxon>Bacillota</taxon>
        <taxon>Negativicutes</taxon>
        <taxon>Veillonellales</taxon>
        <taxon>Veillonellaceae</taxon>
        <taxon>Dialister</taxon>
    </lineage>
</organism>
<dbReference type="InterPro" id="IPR037682">
    <property type="entry name" value="TonB_C"/>
</dbReference>
<sequence>MKKLYKPNWTFIVMMALAFHGLLFIGASVFNDLIDKTAPQTVSGGLIDLEDESGIGEIGYKEGAEDGSLLGLAEIGQGVTAISDKDISTDTNASAPETDITDEIDELPLTQEEALLTEEVLDDESPIVATNMEEAIQQYKERVKEAKHNKISNKNVVKRKGGGGHQMGQPPKVLETFYPTEGIGNFHGVIKVNVLIGTDGKVTAAAVVVTSGKRSVDELAMSACRRWTFKPALDSHGEPMECYKIIGIPFNVSPRLSQIYREKNLGI</sequence>
<evidence type="ECO:0000256" key="2">
    <source>
        <dbReference type="ARBA" id="ARBA00022692"/>
    </source>
</evidence>
<dbReference type="STRING" id="39950.BCB69_04925"/>
<feature type="transmembrane region" description="Helical" evidence="5">
    <location>
        <begin position="9"/>
        <end position="30"/>
    </location>
</feature>
<evidence type="ECO:0000256" key="1">
    <source>
        <dbReference type="ARBA" id="ARBA00004167"/>
    </source>
</evidence>
<dbReference type="GO" id="GO:0016020">
    <property type="term" value="C:membrane"/>
    <property type="evidence" value="ECO:0007669"/>
    <property type="project" value="UniProtKB-SubCell"/>
</dbReference>
<comment type="subcellular location">
    <subcellularLocation>
        <location evidence="1">Membrane</location>
        <topology evidence="1">Single-pass membrane protein</topology>
    </subcellularLocation>
</comment>
<evidence type="ECO:0000259" key="6">
    <source>
        <dbReference type="PROSITE" id="PS52015"/>
    </source>
</evidence>
<dbReference type="RefSeq" id="WP_069177179.1">
    <property type="nucleotide sequence ID" value="NZ_CP017037.1"/>
</dbReference>
<dbReference type="Proteomes" id="UP000094757">
    <property type="component" value="Chromosome"/>
</dbReference>
<dbReference type="SUPFAM" id="SSF74653">
    <property type="entry name" value="TolA/TonB C-terminal domain"/>
    <property type="match status" value="1"/>
</dbReference>
<dbReference type="EMBL" id="CP017037">
    <property type="protein sequence ID" value="AOH39347.1"/>
    <property type="molecule type" value="Genomic_DNA"/>
</dbReference>
<dbReference type="PROSITE" id="PS52015">
    <property type="entry name" value="TONB_CTD"/>
    <property type="match status" value="1"/>
</dbReference>
<accession>A0A1B3WEG2</accession>
<evidence type="ECO:0000256" key="3">
    <source>
        <dbReference type="ARBA" id="ARBA00022989"/>
    </source>
</evidence>
<keyword evidence="3 5" id="KW-1133">Transmembrane helix</keyword>
<protein>
    <recommendedName>
        <fullName evidence="6">TonB C-terminal domain-containing protein</fullName>
    </recommendedName>
</protein>
<evidence type="ECO:0000313" key="7">
    <source>
        <dbReference type="EMBL" id="AOH39347.1"/>
    </source>
</evidence>
<dbReference type="NCBIfam" id="TIGR01352">
    <property type="entry name" value="tonB_Cterm"/>
    <property type="match status" value="1"/>
</dbReference>
<dbReference type="Gene3D" id="3.30.1150.10">
    <property type="match status" value="1"/>
</dbReference>
<feature type="domain" description="TonB C-terminal" evidence="6">
    <location>
        <begin position="162"/>
        <end position="257"/>
    </location>
</feature>